<reference evidence="6 7" key="1">
    <citation type="submission" date="2017-04" db="EMBL/GenBank/DDBJ databases">
        <title>Draft genome sequence of Tuber borchii Vittad., a whitish edible truffle.</title>
        <authorList>
            <consortium name="DOE Joint Genome Institute"/>
            <person name="Murat C."/>
            <person name="Kuo A."/>
            <person name="Barry K.W."/>
            <person name="Clum A."/>
            <person name="Dockter R.B."/>
            <person name="Fauchery L."/>
            <person name="Iotti M."/>
            <person name="Kohler A."/>
            <person name="Labutti K."/>
            <person name="Lindquist E.A."/>
            <person name="Lipzen A."/>
            <person name="Ohm R.A."/>
            <person name="Wang M."/>
            <person name="Grigoriev I.V."/>
            <person name="Zambonelli A."/>
            <person name="Martin F.M."/>
        </authorList>
    </citation>
    <scope>NUCLEOTIDE SEQUENCE [LARGE SCALE GENOMIC DNA]</scope>
    <source>
        <strain evidence="6 7">Tbo3840</strain>
    </source>
</reference>
<dbReference type="InterPro" id="IPR036191">
    <property type="entry name" value="RRF_sf"/>
</dbReference>
<dbReference type="SUPFAM" id="SSF55194">
    <property type="entry name" value="Ribosome recycling factor, RRF"/>
    <property type="match status" value="1"/>
</dbReference>
<dbReference type="OrthoDB" id="407355at2759"/>
<dbReference type="GO" id="GO:0043023">
    <property type="term" value="F:ribosomal large subunit binding"/>
    <property type="evidence" value="ECO:0007669"/>
    <property type="project" value="TreeGrafter"/>
</dbReference>
<evidence type="ECO:0000256" key="1">
    <source>
        <dbReference type="ARBA" id="ARBA00005912"/>
    </source>
</evidence>
<dbReference type="InterPro" id="IPR023584">
    <property type="entry name" value="Ribosome_recyc_fac_dom"/>
</dbReference>
<dbReference type="PANTHER" id="PTHR20982">
    <property type="entry name" value="RIBOSOME RECYCLING FACTOR"/>
    <property type="match status" value="1"/>
</dbReference>
<feature type="domain" description="Ribosome recycling factor" evidence="5">
    <location>
        <begin position="105"/>
        <end position="268"/>
    </location>
</feature>
<dbReference type="EMBL" id="NESQ01000129">
    <property type="protein sequence ID" value="PUU78091.1"/>
    <property type="molecule type" value="Genomic_DNA"/>
</dbReference>
<dbReference type="GO" id="GO:0006412">
    <property type="term" value="P:translation"/>
    <property type="evidence" value="ECO:0007669"/>
    <property type="project" value="UniProtKB-KW"/>
</dbReference>
<comment type="similarity">
    <text evidence="1">Belongs to the RRF family.</text>
</comment>
<name>A0A2T6ZRH6_TUBBO</name>
<dbReference type="STRING" id="42251.A0A2T6ZRH6"/>
<feature type="region of interest" description="Disordered" evidence="4">
    <location>
        <begin position="47"/>
        <end position="84"/>
    </location>
</feature>
<dbReference type="Proteomes" id="UP000244722">
    <property type="component" value="Unassembled WGS sequence"/>
</dbReference>
<evidence type="ECO:0000256" key="2">
    <source>
        <dbReference type="ARBA" id="ARBA00022917"/>
    </source>
</evidence>
<evidence type="ECO:0000313" key="7">
    <source>
        <dbReference type="Proteomes" id="UP000244722"/>
    </source>
</evidence>
<dbReference type="Pfam" id="PF01765">
    <property type="entry name" value="RRF"/>
    <property type="match status" value="1"/>
</dbReference>
<evidence type="ECO:0000256" key="4">
    <source>
        <dbReference type="SAM" id="MobiDB-lite"/>
    </source>
</evidence>
<dbReference type="PANTHER" id="PTHR20982:SF3">
    <property type="entry name" value="MITOCHONDRIAL RIBOSOME RECYCLING FACTOR PSEUDO 1"/>
    <property type="match status" value="1"/>
</dbReference>
<gene>
    <name evidence="6" type="ORF">B9Z19DRAFT_102881</name>
</gene>
<evidence type="ECO:0000313" key="6">
    <source>
        <dbReference type="EMBL" id="PUU78091.1"/>
    </source>
</evidence>
<dbReference type="Gene3D" id="3.30.1360.40">
    <property type="match status" value="1"/>
</dbReference>
<evidence type="ECO:0000256" key="3">
    <source>
        <dbReference type="ARBA" id="ARBA00024909"/>
    </source>
</evidence>
<accession>A0A2T6ZRH6</accession>
<protein>
    <submittedName>
        <fullName evidence="6">Ribosome recycling factor-domain-containing protein</fullName>
    </submittedName>
</protein>
<comment type="function">
    <text evidence="3">Necessary for protein synthesis in mitochondria. Functions as a ribosome recycling factor in mitochondria.</text>
</comment>
<sequence>MIQNPIKTHTRKTHQMLRIPITRSLTHSLIHPIPPQFLRRSLPQLPHQKTFTTTPHPQKKSPAKSPKAHPYGENVQDKKTHGSPFDYAAHFESLETQCSAHIDKLKTDITKLRAVGRNDPSVLESIQVVLNKSTGASASLRDIAHVLPKGRSLVVNVYEAANVKHVIAAIQKANLNVQPMPDPKNAQSINVPLPPPTKETRMNAANMVGKAGEKTMALLRLARQDSHKLIKGLKKERPDDIRKADKQLEVVMKKVNAEAKKVIDDAKKGALEN</sequence>
<evidence type="ECO:0000259" key="5">
    <source>
        <dbReference type="Pfam" id="PF01765"/>
    </source>
</evidence>
<organism evidence="6 7">
    <name type="scientific">Tuber borchii</name>
    <name type="common">White truffle</name>
    <dbReference type="NCBI Taxonomy" id="42251"/>
    <lineage>
        <taxon>Eukaryota</taxon>
        <taxon>Fungi</taxon>
        <taxon>Dikarya</taxon>
        <taxon>Ascomycota</taxon>
        <taxon>Pezizomycotina</taxon>
        <taxon>Pezizomycetes</taxon>
        <taxon>Pezizales</taxon>
        <taxon>Tuberaceae</taxon>
        <taxon>Tuber</taxon>
    </lineage>
</organism>
<keyword evidence="2" id="KW-0648">Protein biosynthesis</keyword>
<dbReference type="Gene3D" id="1.10.132.20">
    <property type="entry name" value="Ribosome-recycling factor"/>
    <property type="match status" value="1"/>
</dbReference>
<proteinExistence type="inferred from homology"/>
<keyword evidence="7" id="KW-1185">Reference proteome</keyword>
<dbReference type="AlphaFoldDB" id="A0A2T6ZRH6"/>
<dbReference type="GO" id="GO:0005739">
    <property type="term" value="C:mitochondrion"/>
    <property type="evidence" value="ECO:0007669"/>
    <property type="project" value="TreeGrafter"/>
</dbReference>
<comment type="caution">
    <text evidence="6">The sequence shown here is derived from an EMBL/GenBank/DDBJ whole genome shotgun (WGS) entry which is preliminary data.</text>
</comment>
<dbReference type="InterPro" id="IPR002661">
    <property type="entry name" value="Ribosome_recyc_fac"/>
</dbReference>